<sequence>MNNKLIQRKWALVVAILFTISSIMHLAGGDIKIDPYGMGELLADFLIPIFFYVLAFKKKKEK</sequence>
<reference evidence="2 3" key="1">
    <citation type="submission" date="2016-06" db="EMBL/GenBank/DDBJ databases">
        <title>First insights into the genetic diversity and population structure of in the Bacillus cereus group bacteria from diverse marine environments.</title>
        <authorList>
            <person name="Liu Y."/>
            <person name="Lai Q."/>
            <person name="Shao Z."/>
        </authorList>
    </citation>
    <scope>NUCLEOTIDE SEQUENCE [LARGE SCALE GENOMIC DNA]</scope>
    <source>
        <strain evidence="2 3">TD42</strain>
    </source>
</reference>
<evidence type="ECO:0000313" key="2">
    <source>
        <dbReference type="EMBL" id="OJE50557.1"/>
    </source>
</evidence>
<keyword evidence="1" id="KW-0812">Transmembrane</keyword>
<protein>
    <submittedName>
        <fullName evidence="2">Uncharacterized protein</fullName>
    </submittedName>
</protein>
<gene>
    <name evidence="2" type="ORF">BAQ49_22795</name>
</gene>
<evidence type="ECO:0000313" key="3">
    <source>
        <dbReference type="Proteomes" id="UP000183185"/>
    </source>
</evidence>
<name>A0AA44KZA0_9BACI</name>
<keyword evidence="1" id="KW-0472">Membrane</keyword>
<feature type="transmembrane region" description="Helical" evidence="1">
    <location>
        <begin position="39"/>
        <end position="56"/>
    </location>
</feature>
<evidence type="ECO:0000256" key="1">
    <source>
        <dbReference type="SAM" id="Phobius"/>
    </source>
</evidence>
<dbReference type="EMBL" id="MACH01000040">
    <property type="protein sequence ID" value="OJE50557.1"/>
    <property type="molecule type" value="Genomic_DNA"/>
</dbReference>
<accession>A0AA44KZA0</accession>
<dbReference type="RefSeq" id="WP_071744306.1">
    <property type="nucleotide sequence ID" value="NZ_MACH01000040.1"/>
</dbReference>
<keyword evidence="1" id="KW-1133">Transmembrane helix</keyword>
<dbReference type="Proteomes" id="UP000183185">
    <property type="component" value="Unassembled WGS sequence"/>
</dbReference>
<organism evidence="2 3">
    <name type="scientific">Bacillus proteolyticus</name>
    <dbReference type="NCBI Taxonomy" id="2026192"/>
    <lineage>
        <taxon>Bacteria</taxon>
        <taxon>Bacillati</taxon>
        <taxon>Bacillota</taxon>
        <taxon>Bacilli</taxon>
        <taxon>Bacillales</taxon>
        <taxon>Bacillaceae</taxon>
        <taxon>Bacillus</taxon>
        <taxon>Bacillus cereus group</taxon>
    </lineage>
</organism>
<proteinExistence type="predicted"/>
<dbReference type="AlphaFoldDB" id="A0AA44KZA0"/>
<comment type="caution">
    <text evidence="2">The sequence shown here is derived from an EMBL/GenBank/DDBJ whole genome shotgun (WGS) entry which is preliminary data.</text>
</comment>